<dbReference type="Proteomes" id="UP001175001">
    <property type="component" value="Unassembled WGS sequence"/>
</dbReference>
<evidence type="ECO:0000313" key="2">
    <source>
        <dbReference type="Proteomes" id="UP001175001"/>
    </source>
</evidence>
<proteinExistence type="predicted"/>
<organism evidence="1 2">
    <name type="scientific">Lasiodiplodia hormozganensis</name>
    <dbReference type="NCBI Taxonomy" id="869390"/>
    <lineage>
        <taxon>Eukaryota</taxon>
        <taxon>Fungi</taxon>
        <taxon>Dikarya</taxon>
        <taxon>Ascomycota</taxon>
        <taxon>Pezizomycotina</taxon>
        <taxon>Dothideomycetes</taxon>
        <taxon>Dothideomycetes incertae sedis</taxon>
        <taxon>Botryosphaeriales</taxon>
        <taxon>Botryosphaeriaceae</taxon>
        <taxon>Lasiodiplodia</taxon>
    </lineage>
</organism>
<keyword evidence="2" id="KW-1185">Reference proteome</keyword>
<protein>
    <submittedName>
        <fullName evidence="1">Uncharacterized protein</fullName>
    </submittedName>
</protein>
<evidence type="ECO:0000313" key="1">
    <source>
        <dbReference type="EMBL" id="KAK0659060.1"/>
    </source>
</evidence>
<reference evidence="1" key="1">
    <citation type="submission" date="2023-06" db="EMBL/GenBank/DDBJ databases">
        <title>Multi-omics analyses reveal the molecular pathogenesis toolkit of Lasiodiplodia hormozganensis, a cross-kingdom pathogen.</title>
        <authorList>
            <person name="Felix C."/>
            <person name="Meneses R."/>
            <person name="Goncalves M.F.M."/>
            <person name="Tilleman L."/>
            <person name="Duarte A.S."/>
            <person name="Jorrin-Novo J.V."/>
            <person name="Van De Peer Y."/>
            <person name="Deforce D."/>
            <person name="Van Nieuwerburgh F."/>
            <person name="Esteves A.C."/>
            <person name="Alves A."/>
        </authorList>
    </citation>
    <scope>NUCLEOTIDE SEQUENCE</scope>
    <source>
        <strain evidence="1">CBS 339.90</strain>
    </source>
</reference>
<accession>A0AA40D105</accession>
<dbReference type="AlphaFoldDB" id="A0AA40D105"/>
<comment type="caution">
    <text evidence="1">The sequence shown here is derived from an EMBL/GenBank/DDBJ whole genome shotgun (WGS) entry which is preliminary data.</text>
</comment>
<name>A0AA40D105_9PEZI</name>
<dbReference type="EMBL" id="JAUJDW010000015">
    <property type="protein sequence ID" value="KAK0659060.1"/>
    <property type="molecule type" value="Genomic_DNA"/>
</dbReference>
<gene>
    <name evidence="1" type="ORF">DIS24_g4335</name>
</gene>
<sequence>MPLPPPPPTPAQQRRRQLRAAQLGHVWRRGARDLIPFASRYLPSACPPTRRWAIRLQRDWSPIARSPTAQEDDENRSRRRRRCRPVFRCRLFSEDEMGRRVHVVDSGRWEPHRMVALERLRRSMRGLARVVRGARRERDGRGG</sequence>